<name>A0A4U8YYB3_METTU</name>
<protein>
    <submittedName>
        <fullName evidence="2">Uncharacterized protein</fullName>
    </submittedName>
</protein>
<sequence length="157" mass="17625">MDDGSEASYFLQGEKTRTLSTALRKNPSGVQMLTKKGKYGLKAMVHLAGRLPGEATLVTDIAISNQIPKKFLDTILGRAAQRGFCQLKERQGRRLHAGSARLRDPGWPYRSRARWPARPDPVRQQGLLSPLRRLQRRAPLRRAADHARSAQRHLDGP</sequence>
<dbReference type="KEGG" id="mtun:MTUNDRAET4_1149"/>
<dbReference type="AlphaFoldDB" id="A0A4U8YYB3"/>
<feature type="compositionally biased region" description="Low complexity" evidence="1">
    <location>
        <begin position="123"/>
        <end position="132"/>
    </location>
</feature>
<dbReference type="Gene3D" id="1.10.10.10">
    <property type="entry name" value="Winged helix-like DNA-binding domain superfamily/Winged helix DNA-binding domain"/>
    <property type="match status" value="1"/>
</dbReference>
<evidence type="ECO:0000313" key="3">
    <source>
        <dbReference type="Proteomes" id="UP000294360"/>
    </source>
</evidence>
<feature type="region of interest" description="Disordered" evidence="1">
    <location>
        <begin position="90"/>
        <end position="157"/>
    </location>
</feature>
<gene>
    <name evidence="2" type="ORF">MTUNDRAET4_1149</name>
</gene>
<evidence type="ECO:0000256" key="1">
    <source>
        <dbReference type="SAM" id="MobiDB-lite"/>
    </source>
</evidence>
<feature type="compositionally biased region" description="Basic and acidic residues" evidence="1">
    <location>
        <begin position="142"/>
        <end position="157"/>
    </location>
</feature>
<dbReference type="EMBL" id="LR536450">
    <property type="protein sequence ID" value="VFU08042.1"/>
    <property type="molecule type" value="Genomic_DNA"/>
</dbReference>
<accession>A0A4U8YYB3</accession>
<dbReference type="Proteomes" id="UP000294360">
    <property type="component" value="Chromosome"/>
</dbReference>
<reference evidence="2 3" key="1">
    <citation type="submission" date="2019-03" db="EMBL/GenBank/DDBJ databases">
        <authorList>
            <person name="Kox A.R. M."/>
        </authorList>
    </citation>
    <scope>NUCLEOTIDE SEQUENCE [LARGE SCALE GENOMIC DNA]</scope>
    <source>
        <strain evidence="2">MTUNDRAET4 annotated genome</strain>
    </source>
</reference>
<evidence type="ECO:0000313" key="2">
    <source>
        <dbReference type="EMBL" id="VFU08042.1"/>
    </source>
</evidence>
<proteinExistence type="predicted"/>
<dbReference type="InterPro" id="IPR036388">
    <property type="entry name" value="WH-like_DNA-bd_sf"/>
</dbReference>
<organism evidence="2 3">
    <name type="scientific">Methylocella tundrae</name>
    <dbReference type="NCBI Taxonomy" id="227605"/>
    <lineage>
        <taxon>Bacteria</taxon>
        <taxon>Pseudomonadati</taxon>
        <taxon>Pseudomonadota</taxon>
        <taxon>Alphaproteobacteria</taxon>
        <taxon>Hyphomicrobiales</taxon>
        <taxon>Beijerinckiaceae</taxon>
        <taxon>Methylocella</taxon>
    </lineage>
</organism>